<gene>
    <name evidence="1" type="ORF">TBH_P108</name>
</gene>
<dbReference type="Proteomes" id="UP000031631">
    <property type="component" value="Plasmid pTBH10"/>
</dbReference>
<dbReference type="KEGG" id="tbn:TBH_P108"/>
<dbReference type="EMBL" id="AP012274">
    <property type="protein sequence ID" value="BAO45770.1"/>
    <property type="molecule type" value="Genomic_DNA"/>
</dbReference>
<sequence length="102" mass="11873">MPFAALLLWRSLWSSAEISISETEVVVLIALHRLKNAKKIVEKSEIEILDSVNKALRKHERPTISQSDLRHAMKMLEKIDSIEKVKTSGGWFIREWVRVSYR</sequence>
<name>A0A7U6GLE3_9GAMM</name>
<accession>A0A7U6GLE3</accession>
<keyword evidence="1" id="KW-0614">Plasmid</keyword>
<geneLocation type="plasmid" evidence="2">
    <name>pTBH10 DNA</name>
</geneLocation>
<organism evidence="1 2">
    <name type="scientific">Thiolapillus brandeum</name>
    <dbReference type="NCBI Taxonomy" id="1076588"/>
    <lineage>
        <taxon>Bacteria</taxon>
        <taxon>Pseudomonadati</taxon>
        <taxon>Pseudomonadota</taxon>
        <taxon>Gammaproteobacteria</taxon>
        <taxon>Chromatiales</taxon>
        <taxon>Sedimenticolaceae</taxon>
        <taxon>Thiolapillus</taxon>
    </lineage>
</organism>
<dbReference type="AlphaFoldDB" id="A0A7U6GLE3"/>
<evidence type="ECO:0008006" key="3">
    <source>
        <dbReference type="Google" id="ProtNLM"/>
    </source>
</evidence>
<evidence type="ECO:0000313" key="1">
    <source>
        <dbReference type="EMBL" id="BAO45770.1"/>
    </source>
</evidence>
<evidence type="ECO:0000313" key="2">
    <source>
        <dbReference type="Proteomes" id="UP000031631"/>
    </source>
</evidence>
<keyword evidence="2" id="KW-1185">Reference proteome</keyword>
<proteinExistence type="predicted"/>
<reference evidence="1 2" key="1">
    <citation type="journal article" date="2014" name="PLoS ONE">
        <title>Physiological and genomic features of a novel sulfur-oxidizing gammaproteobacterium belonging to a previously uncultivated symbiotic lineage isolated from a hydrothermal vent.</title>
        <authorList>
            <person name="Nunoura T."/>
            <person name="Takaki Y."/>
            <person name="Kazama H."/>
            <person name="Kakuta J."/>
            <person name="Shimamura S."/>
            <person name="Makita H."/>
            <person name="Hirai M."/>
            <person name="Miyazaki M."/>
            <person name="Takai K."/>
        </authorList>
    </citation>
    <scope>NUCLEOTIDE SEQUENCE [LARGE SCALE GENOMIC DNA]</scope>
    <source>
        <strain evidence="1 2">Hiromi1</strain>
        <plasmid evidence="1">pTBH10</plasmid>
    </source>
</reference>
<protein>
    <recommendedName>
        <fullName evidence="3">HTH HARE-type domain-containing protein</fullName>
    </recommendedName>
</protein>